<dbReference type="EnsemblMetazoa" id="Aqu2.1.05730_001">
    <property type="protein sequence ID" value="Aqu2.1.05730_001"/>
    <property type="gene ID" value="Aqu2.1.05730"/>
</dbReference>
<dbReference type="KEGG" id="aqu:109591422"/>
<dbReference type="Proteomes" id="UP000007879">
    <property type="component" value="Unassembled WGS sequence"/>
</dbReference>
<dbReference type="eggNOG" id="ENOG502SURA">
    <property type="taxonomic scope" value="Eukaryota"/>
</dbReference>
<organism evidence="2">
    <name type="scientific">Amphimedon queenslandica</name>
    <name type="common">Sponge</name>
    <dbReference type="NCBI Taxonomy" id="400682"/>
    <lineage>
        <taxon>Eukaryota</taxon>
        <taxon>Metazoa</taxon>
        <taxon>Porifera</taxon>
        <taxon>Demospongiae</taxon>
        <taxon>Heteroscleromorpha</taxon>
        <taxon>Haplosclerida</taxon>
        <taxon>Niphatidae</taxon>
        <taxon>Amphimedon</taxon>
    </lineage>
</organism>
<gene>
    <name evidence="2" type="primary">109591422</name>
</gene>
<sequence length="526" mass="61397">MFDKFFDSLNVTNYTTCITKRKYFLTVYRSPNDFRLQWLENTFLKWLGDWQKEAELREDLSKSNRKKLTLSEETLLGIKITTHSFIDLIKFIFTIPGVKSFLSERLSQDPLEKFFGRQRQRGRANKNPTSSEFLKNNRALRLVNSITIETHKGNTRGKEEDLTTYVSTKPLERKRKSKAVCNDEGQQTKKKKTSEISLELVLDQDEVQSREIDLLNIISDTIDNGFNVSSTEASKAKENALQLKEWMEKNPEYLLFDQYLSQLFALWISVPPTTSLIREQIWNRFMSFISSNQYTLFWKNLHLKAGTTHSPILSFHLTYSYFTFTLKLKYPTTISSIEMSRSPETSHLQYDEENAIWYIGGYIIRQIKKRSQYTHLHDMIDSFLEAESDDDDDVGGDIKDSQDHAQQWLNLINRGGLLKCSNDFYQLLRCVEFEMKAILPPTSSNIGELGVLSKTIAEKETVLEMWKILQNYDTENTDKLKEEIISIYIKIRIKAYLMKSMEALKKAKEKKNIQKSLSFRSAINNS</sequence>
<dbReference type="Pfam" id="PF21789">
    <property type="entry name" value="TNP-like_RNaseH_C"/>
    <property type="match status" value="1"/>
</dbReference>
<reference evidence="3" key="1">
    <citation type="journal article" date="2010" name="Nature">
        <title>The Amphimedon queenslandica genome and the evolution of animal complexity.</title>
        <authorList>
            <person name="Srivastava M."/>
            <person name="Simakov O."/>
            <person name="Chapman J."/>
            <person name="Fahey B."/>
            <person name="Gauthier M.E."/>
            <person name="Mitros T."/>
            <person name="Richards G.S."/>
            <person name="Conaco C."/>
            <person name="Dacre M."/>
            <person name="Hellsten U."/>
            <person name="Larroux C."/>
            <person name="Putnam N.H."/>
            <person name="Stanke M."/>
            <person name="Adamska M."/>
            <person name="Darling A."/>
            <person name="Degnan S.M."/>
            <person name="Oakley T.H."/>
            <person name="Plachetzki D.C."/>
            <person name="Zhai Y."/>
            <person name="Adamski M."/>
            <person name="Calcino A."/>
            <person name="Cummins S.F."/>
            <person name="Goodstein D.M."/>
            <person name="Harris C."/>
            <person name="Jackson D.J."/>
            <person name="Leys S.P."/>
            <person name="Shu S."/>
            <person name="Woodcroft B.J."/>
            <person name="Vervoort M."/>
            <person name="Kosik K.S."/>
            <person name="Manning G."/>
            <person name="Degnan B.M."/>
            <person name="Rokhsar D.S."/>
        </authorList>
    </citation>
    <scope>NUCLEOTIDE SEQUENCE [LARGE SCALE GENOMIC DNA]</scope>
</reference>
<dbReference type="InterPro" id="IPR048367">
    <property type="entry name" value="TNP-like_RNaseH_C"/>
</dbReference>
<dbReference type="InParanoid" id="A0A1X7SUR8"/>
<evidence type="ECO:0000259" key="1">
    <source>
        <dbReference type="Pfam" id="PF21789"/>
    </source>
</evidence>
<reference evidence="2" key="2">
    <citation type="submission" date="2017-05" db="UniProtKB">
        <authorList>
            <consortium name="EnsemblMetazoa"/>
        </authorList>
    </citation>
    <scope>IDENTIFICATION</scope>
</reference>
<accession>A0A1X7SUR8</accession>
<dbReference type="EnsemblMetazoa" id="XM_020007161.1">
    <property type="protein sequence ID" value="XP_019862720.1"/>
    <property type="gene ID" value="LOC109591422"/>
</dbReference>
<proteinExistence type="predicted"/>
<evidence type="ECO:0000313" key="2">
    <source>
        <dbReference type="EnsemblMetazoa" id="Aqu2.1.05730_001"/>
    </source>
</evidence>
<protein>
    <recommendedName>
        <fullName evidence="1">Transposable element P transposase-like RNase H C-terminal domain-containing protein</fullName>
    </recommendedName>
</protein>
<name>A0A1X7SUR8_AMPQE</name>
<dbReference type="AlphaFoldDB" id="A0A1X7SUR8"/>
<dbReference type="OrthoDB" id="10063305at2759"/>
<evidence type="ECO:0000313" key="3">
    <source>
        <dbReference type="Proteomes" id="UP000007879"/>
    </source>
</evidence>
<keyword evidence="3" id="KW-1185">Reference proteome</keyword>
<feature type="domain" description="Transposable element P transposase-like RNase H C-terminal" evidence="1">
    <location>
        <begin position="105"/>
        <end position="133"/>
    </location>
</feature>